<dbReference type="GO" id="GO:0055085">
    <property type="term" value="P:transmembrane transport"/>
    <property type="evidence" value="ECO:0007669"/>
    <property type="project" value="InterPro"/>
</dbReference>
<keyword evidence="6 8" id="KW-1133">Transmembrane helix</keyword>
<reference evidence="10 11" key="1">
    <citation type="submission" date="2017-05" db="EMBL/GenBank/DDBJ databases">
        <authorList>
            <person name="Varghese N."/>
            <person name="Submissions S."/>
        </authorList>
    </citation>
    <scope>NUCLEOTIDE SEQUENCE [LARGE SCALE GENOMIC DNA]</scope>
    <source>
        <strain evidence="10 11">DSM 100094</strain>
    </source>
</reference>
<feature type="transmembrane region" description="Helical" evidence="8">
    <location>
        <begin position="195"/>
        <end position="220"/>
    </location>
</feature>
<dbReference type="GO" id="GO:0005886">
    <property type="term" value="C:plasma membrane"/>
    <property type="evidence" value="ECO:0007669"/>
    <property type="project" value="UniProtKB-SubCell"/>
</dbReference>
<dbReference type="EMBL" id="FXTK01000021">
    <property type="protein sequence ID" value="SMO94555.1"/>
    <property type="molecule type" value="Genomic_DNA"/>
</dbReference>
<dbReference type="InterPro" id="IPR000515">
    <property type="entry name" value="MetI-like"/>
</dbReference>
<evidence type="ECO:0000313" key="11">
    <source>
        <dbReference type="Proteomes" id="UP000319014"/>
    </source>
</evidence>
<feature type="transmembrane region" description="Helical" evidence="8">
    <location>
        <begin position="20"/>
        <end position="40"/>
    </location>
</feature>
<dbReference type="PANTHER" id="PTHR43848:SF2">
    <property type="entry name" value="PUTRESCINE TRANSPORT SYSTEM PERMEASE PROTEIN POTI"/>
    <property type="match status" value="1"/>
</dbReference>
<evidence type="ECO:0000256" key="8">
    <source>
        <dbReference type="RuleBase" id="RU363032"/>
    </source>
</evidence>
<organism evidence="10 11">
    <name type="scientific">Paracoccus laeviglucosivorans</name>
    <dbReference type="NCBI Taxonomy" id="1197861"/>
    <lineage>
        <taxon>Bacteria</taxon>
        <taxon>Pseudomonadati</taxon>
        <taxon>Pseudomonadota</taxon>
        <taxon>Alphaproteobacteria</taxon>
        <taxon>Rhodobacterales</taxon>
        <taxon>Paracoccaceae</taxon>
        <taxon>Paracoccus</taxon>
    </lineage>
</organism>
<evidence type="ECO:0000256" key="2">
    <source>
        <dbReference type="ARBA" id="ARBA00007069"/>
    </source>
</evidence>
<evidence type="ECO:0000259" key="9">
    <source>
        <dbReference type="PROSITE" id="PS50928"/>
    </source>
</evidence>
<feature type="transmembrane region" description="Helical" evidence="8">
    <location>
        <begin position="75"/>
        <end position="94"/>
    </location>
</feature>
<evidence type="ECO:0000256" key="6">
    <source>
        <dbReference type="ARBA" id="ARBA00022989"/>
    </source>
</evidence>
<dbReference type="Pfam" id="PF00528">
    <property type="entry name" value="BPD_transp_1"/>
    <property type="match status" value="1"/>
</dbReference>
<dbReference type="SUPFAM" id="SSF161098">
    <property type="entry name" value="MetI-like"/>
    <property type="match status" value="1"/>
</dbReference>
<dbReference type="OrthoDB" id="9809681at2"/>
<protein>
    <submittedName>
        <fullName evidence="10">Spermidine/putrescine transport system permease protein</fullName>
    </submittedName>
</protein>
<dbReference type="Proteomes" id="UP000319014">
    <property type="component" value="Unassembled WGS sequence"/>
</dbReference>
<feature type="transmembrane region" description="Helical" evidence="8">
    <location>
        <begin position="240"/>
        <end position="262"/>
    </location>
</feature>
<evidence type="ECO:0000256" key="5">
    <source>
        <dbReference type="ARBA" id="ARBA00022692"/>
    </source>
</evidence>
<keyword evidence="5 8" id="KW-0812">Transmembrane</keyword>
<accession>A0A521FEN4</accession>
<evidence type="ECO:0000256" key="7">
    <source>
        <dbReference type="ARBA" id="ARBA00023136"/>
    </source>
</evidence>
<evidence type="ECO:0000313" key="10">
    <source>
        <dbReference type="EMBL" id="SMO94555.1"/>
    </source>
</evidence>
<sequence>MNQENQANRNPWVSGALKLYVVLAYLFIFAPILASFVFSFNSDRFPTIPLGHFSTEWYRAVAADPLVWEGLRNTLLVGVVVGVISTALGFGAAYTDYRYSFMGKQLYMALALLPPTIPVVIMGLAMLAFLSRLNLSGDALAVIIAHVVICAPFAMAVIRLRLSQMDPSLEPAAWNLGASEWATMRHVIVPFCRPAILGALFVTMAVSFDEFAIAWFVSGLNETLPVKVLGFLQGQVSPRINAIGTFVFVISMTLLILAQLLLGRTAAKDKE</sequence>
<dbReference type="AlphaFoldDB" id="A0A521FEN4"/>
<keyword evidence="4" id="KW-1003">Cell membrane</keyword>
<dbReference type="CDD" id="cd06261">
    <property type="entry name" value="TM_PBP2"/>
    <property type="match status" value="1"/>
</dbReference>
<feature type="transmembrane region" description="Helical" evidence="8">
    <location>
        <begin position="139"/>
        <end position="158"/>
    </location>
</feature>
<dbReference type="Gene3D" id="1.10.3720.10">
    <property type="entry name" value="MetI-like"/>
    <property type="match status" value="1"/>
</dbReference>
<evidence type="ECO:0000256" key="3">
    <source>
        <dbReference type="ARBA" id="ARBA00022448"/>
    </source>
</evidence>
<comment type="similarity">
    <text evidence="2">Belongs to the binding-protein-dependent transport system permease family. CysTW subfamily.</text>
</comment>
<evidence type="ECO:0000256" key="4">
    <source>
        <dbReference type="ARBA" id="ARBA00022475"/>
    </source>
</evidence>
<dbReference type="RefSeq" id="WP_142664483.1">
    <property type="nucleotide sequence ID" value="NZ_FXTK01000021.1"/>
</dbReference>
<feature type="domain" description="ABC transmembrane type-1" evidence="9">
    <location>
        <begin position="71"/>
        <end position="258"/>
    </location>
</feature>
<gene>
    <name evidence="10" type="ORF">SAMN06265221_12123</name>
</gene>
<keyword evidence="11" id="KW-1185">Reference proteome</keyword>
<dbReference type="InterPro" id="IPR035906">
    <property type="entry name" value="MetI-like_sf"/>
</dbReference>
<comment type="subcellular location">
    <subcellularLocation>
        <location evidence="1 8">Cell membrane</location>
        <topology evidence="1 8">Multi-pass membrane protein</topology>
    </subcellularLocation>
</comment>
<dbReference type="PANTHER" id="PTHR43848">
    <property type="entry name" value="PUTRESCINE TRANSPORT SYSTEM PERMEASE PROTEIN POTI"/>
    <property type="match status" value="1"/>
</dbReference>
<dbReference type="InterPro" id="IPR051789">
    <property type="entry name" value="Bact_Polyamine_Transport"/>
</dbReference>
<dbReference type="PROSITE" id="PS50928">
    <property type="entry name" value="ABC_TM1"/>
    <property type="match status" value="1"/>
</dbReference>
<feature type="transmembrane region" description="Helical" evidence="8">
    <location>
        <begin position="106"/>
        <end position="127"/>
    </location>
</feature>
<proteinExistence type="inferred from homology"/>
<keyword evidence="7 8" id="KW-0472">Membrane</keyword>
<evidence type="ECO:0000256" key="1">
    <source>
        <dbReference type="ARBA" id="ARBA00004651"/>
    </source>
</evidence>
<keyword evidence="3 8" id="KW-0813">Transport</keyword>
<name>A0A521FEN4_9RHOB</name>